<feature type="domain" description="CSC1/OSCA1-like 7TM region" evidence="9">
    <location>
        <begin position="387"/>
        <end position="671"/>
    </location>
</feature>
<dbReference type="OrthoDB" id="2150324at2759"/>
<dbReference type="InParanoid" id="A0A066WIK5"/>
<keyword evidence="6 8" id="KW-0472">Membrane</keyword>
<evidence type="ECO:0000259" key="10">
    <source>
        <dbReference type="Pfam" id="PF13967"/>
    </source>
</evidence>
<accession>A0A066WIK5</accession>
<dbReference type="GO" id="GO:0005227">
    <property type="term" value="F:calcium-activated cation channel activity"/>
    <property type="evidence" value="ECO:0007669"/>
    <property type="project" value="InterPro"/>
</dbReference>
<feature type="compositionally biased region" description="Low complexity" evidence="7">
    <location>
        <begin position="1086"/>
        <end position="1099"/>
    </location>
</feature>
<feature type="transmembrane region" description="Helical" evidence="8">
    <location>
        <begin position="433"/>
        <end position="458"/>
    </location>
</feature>
<gene>
    <name evidence="12" type="ORF">K437DRAFT_16826</name>
</gene>
<dbReference type="FunCoup" id="A0A066WIK5">
    <property type="interactions" value="35"/>
</dbReference>
<dbReference type="GeneID" id="25261800"/>
<feature type="transmembrane region" description="Helical" evidence="8">
    <location>
        <begin position="616"/>
        <end position="636"/>
    </location>
</feature>
<dbReference type="Pfam" id="PF13967">
    <property type="entry name" value="RSN1_TM"/>
    <property type="match status" value="1"/>
</dbReference>
<evidence type="ECO:0000256" key="3">
    <source>
        <dbReference type="ARBA" id="ARBA00022448"/>
    </source>
</evidence>
<keyword evidence="3" id="KW-0813">Transport</keyword>
<evidence type="ECO:0000256" key="8">
    <source>
        <dbReference type="SAM" id="Phobius"/>
    </source>
</evidence>
<feature type="region of interest" description="Disordered" evidence="7">
    <location>
        <begin position="1086"/>
        <end position="1134"/>
    </location>
</feature>
<dbReference type="PANTHER" id="PTHR13018:SF149">
    <property type="entry name" value="DOMAIN PROTEIN, PUTATIVE (AFU_ORTHOLOGUE AFUA_3G11660)-RELATED"/>
    <property type="match status" value="1"/>
</dbReference>
<keyword evidence="5 8" id="KW-1133">Transmembrane helix</keyword>
<name>A0A066WIK5_TILAU</name>
<feature type="transmembrane region" description="Helical" evidence="8">
    <location>
        <begin position="479"/>
        <end position="505"/>
    </location>
</feature>
<dbReference type="OMA" id="VVCAWAF"/>
<keyword evidence="13" id="KW-1185">Reference proteome</keyword>
<feature type="transmembrane region" description="Helical" evidence="8">
    <location>
        <begin position="168"/>
        <end position="190"/>
    </location>
</feature>
<proteinExistence type="inferred from homology"/>
<feature type="region of interest" description="Disordered" evidence="7">
    <location>
        <begin position="1014"/>
        <end position="1034"/>
    </location>
</feature>
<feature type="transmembrane region" description="Helical" evidence="8">
    <location>
        <begin position="389"/>
        <end position="413"/>
    </location>
</feature>
<evidence type="ECO:0000259" key="9">
    <source>
        <dbReference type="Pfam" id="PF02714"/>
    </source>
</evidence>
<evidence type="ECO:0000256" key="6">
    <source>
        <dbReference type="ARBA" id="ARBA00023136"/>
    </source>
</evidence>
<dbReference type="HOGENOM" id="CLU_009187_0_0_1"/>
<feature type="transmembrane region" description="Helical" evidence="8">
    <location>
        <begin position="657"/>
        <end position="675"/>
    </location>
</feature>
<feature type="transmembrane region" description="Helical" evidence="8">
    <location>
        <begin position="36"/>
        <end position="57"/>
    </location>
</feature>
<dbReference type="AlphaFoldDB" id="A0A066WIK5"/>
<dbReference type="STRING" id="1037660.A0A066WIK5"/>
<evidence type="ECO:0000259" key="11">
    <source>
        <dbReference type="Pfam" id="PF14703"/>
    </source>
</evidence>
<dbReference type="InterPro" id="IPR045122">
    <property type="entry name" value="Csc1-like"/>
</dbReference>
<sequence length="1134" mass="125528">MTDPVSCSDATANLKGPAGQIVCALNQQSNVAARQVGIAVGAFAALGAVTLFGFQVLRPNNKIVYAPKSKYAEEGRQPPRVGDGFFDWVKPVLQWKEQDLLPILGLDAIAYLRFGRMMRWMATVLAVVMCVVLMPVDILYNLNKSSSNDSLQYTLTIITMREVKGSYVWAHVAMGYIGTIIALTFVYFNYRAMVRLRWQYFRSEEYQTAYHARTLMITNVSKRLQSDQALSSMLSTLKMPYPTTEVHIGRETGLLPDLIEKHQDLVRKLERVLAKYLKNPGKVSGKRPTVTLNGWLGLGGETVDAIDFYTAQINKTEAAIEGWRERISDKKPQNYGFASLAAVPYAHAAAKSLQSKKPGGLRIQLAPSPHAIIWRNLTMSSAERFRRSTIGFIVLLVLLFVNAVPLLAVSLISNMALFIDQVGFLGSWHSASSWSFAAVAGLLPPLISGLAGYLLPILMRRIAKYRGLQTKIKADKIILTQYFGYLVVSQFLVFTLLGIGINLVIKLVNNIQEKKAALQILRELGKENLLNQIKTQYFVLGNYWLTWLPFRGYMIIFDLAQVIKLLLVWVQKGFFGRTPRDVRELTRPPFFEYSIYYSNLLFMAAVVMLYAALVPLVTVLGAAGFWMSSLVCKYQLMFVCQTKHETGGSLWRIVINRLYICIVMMQIILALAVLLDQTGQWYRTIACLPPILMVIGFKIYTARVFDSQYKWYIPNAQEMAGIVVHKGDARHHRLQRRFGHPSLHEKLWTPMVHAKVQHLLPNVYRGRLDATSTQVVDGRKMKTQGFEGGLKLALVEEDQLEYDPKKDLDSRSVMSGTTIAAGMSGYGTRPPSPGTPYTGVGAYGASTSSFKAQYANYLAGAPQTPGDEYELSDVHHGGNGYGPGRESRDNLLDQPSARYSDSADGTLVGSGHIRKRSGDMYKAVSNGGHRAYENVPSQRTASQGDPMVAGYGMVDHGLHPDDQSAAMYGYQQRPGPPVRQDSNFTAYSGGGYQSAQTSPQGGPLRVGAVFPPPNVGTMDGGQHPHQRSGSTSSGYMLQQQQVSGPPMQPGMVFSQAPYQPARYAQTPPPATFVQSAPGQYVQAPVQYHHQQQHSASSSYDPYAMQRRQSPGPQRVALPSGASDGSAPDSYSYSR</sequence>
<evidence type="ECO:0000313" key="12">
    <source>
        <dbReference type="EMBL" id="KDN52353.1"/>
    </source>
</evidence>
<dbReference type="EMBL" id="JMSN01000011">
    <property type="protein sequence ID" value="KDN52353.1"/>
    <property type="molecule type" value="Genomic_DNA"/>
</dbReference>
<evidence type="ECO:0000313" key="13">
    <source>
        <dbReference type="Proteomes" id="UP000027361"/>
    </source>
</evidence>
<reference evidence="12 13" key="1">
    <citation type="submission" date="2014-05" db="EMBL/GenBank/DDBJ databases">
        <title>Draft genome sequence of a rare smut relative, Tilletiaria anomala UBC 951.</title>
        <authorList>
            <consortium name="DOE Joint Genome Institute"/>
            <person name="Toome M."/>
            <person name="Kuo A."/>
            <person name="Henrissat B."/>
            <person name="Lipzen A."/>
            <person name="Tritt A."/>
            <person name="Yoshinaga Y."/>
            <person name="Zane M."/>
            <person name="Barry K."/>
            <person name="Grigoriev I.V."/>
            <person name="Spatafora J.W."/>
            <person name="Aimea M.C."/>
        </authorList>
    </citation>
    <scope>NUCLEOTIDE SEQUENCE [LARGE SCALE GENOMIC DNA]</scope>
    <source>
        <strain evidence="12 13">UBC 951</strain>
    </source>
</reference>
<feature type="transmembrane region" description="Helical" evidence="8">
    <location>
        <begin position="120"/>
        <end position="140"/>
    </location>
</feature>
<dbReference type="Pfam" id="PF02714">
    <property type="entry name" value="RSN1_7TM"/>
    <property type="match status" value="1"/>
</dbReference>
<evidence type="ECO:0000256" key="2">
    <source>
        <dbReference type="ARBA" id="ARBA00007779"/>
    </source>
</evidence>
<comment type="subcellular location">
    <subcellularLocation>
        <location evidence="1">Membrane</location>
        <topology evidence="1">Multi-pass membrane protein</topology>
    </subcellularLocation>
</comment>
<feature type="domain" description="CSC1/OSCA1-like cytosolic" evidence="11">
    <location>
        <begin position="212"/>
        <end position="376"/>
    </location>
</feature>
<organism evidence="12 13">
    <name type="scientific">Tilletiaria anomala (strain ATCC 24038 / CBS 436.72 / UBC 951)</name>
    <dbReference type="NCBI Taxonomy" id="1037660"/>
    <lineage>
        <taxon>Eukaryota</taxon>
        <taxon>Fungi</taxon>
        <taxon>Dikarya</taxon>
        <taxon>Basidiomycota</taxon>
        <taxon>Ustilaginomycotina</taxon>
        <taxon>Exobasidiomycetes</taxon>
        <taxon>Georgefischeriales</taxon>
        <taxon>Tilletiariaceae</taxon>
        <taxon>Tilletiaria</taxon>
    </lineage>
</organism>
<evidence type="ECO:0000256" key="1">
    <source>
        <dbReference type="ARBA" id="ARBA00004141"/>
    </source>
</evidence>
<evidence type="ECO:0000256" key="4">
    <source>
        <dbReference type="ARBA" id="ARBA00022692"/>
    </source>
</evidence>
<feature type="domain" description="CSC1/OSCA1-like N-terminal transmembrane" evidence="10">
    <location>
        <begin position="39"/>
        <end position="188"/>
    </location>
</feature>
<dbReference type="InterPro" id="IPR032880">
    <property type="entry name" value="CSC1/OSCA1-like_N"/>
</dbReference>
<comment type="similarity">
    <text evidence="2">Belongs to the CSC1 (TC 1.A.17) family.</text>
</comment>
<dbReference type="Proteomes" id="UP000027361">
    <property type="component" value="Unassembled WGS sequence"/>
</dbReference>
<dbReference type="InterPro" id="IPR003864">
    <property type="entry name" value="CSC1/OSCA1-like_7TM"/>
</dbReference>
<dbReference type="Pfam" id="PF14703">
    <property type="entry name" value="PHM7_cyt"/>
    <property type="match status" value="1"/>
</dbReference>
<keyword evidence="4 8" id="KW-0812">Transmembrane</keyword>
<feature type="transmembrane region" description="Helical" evidence="8">
    <location>
        <begin position="550"/>
        <end position="570"/>
    </location>
</feature>
<protein>
    <submittedName>
        <fullName evidence="12">DUF221-domain-containing protein</fullName>
    </submittedName>
</protein>
<dbReference type="PANTHER" id="PTHR13018">
    <property type="entry name" value="PROBABLE MEMBRANE PROTEIN DUF221-RELATED"/>
    <property type="match status" value="1"/>
</dbReference>
<comment type="caution">
    <text evidence="12">The sequence shown here is derived from an EMBL/GenBank/DDBJ whole genome shotgun (WGS) entry which is preliminary data.</text>
</comment>
<evidence type="ECO:0000256" key="7">
    <source>
        <dbReference type="SAM" id="MobiDB-lite"/>
    </source>
</evidence>
<feature type="region of interest" description="Disordered" evidence="7">
    <location>
        <begin position="872"/>
        <end position="891"/>
    </location>
</feature>
<evidence type="ECO:0000256" key="5">
    <source>
        <dbReference type="ARBA" id="ARBA00022989"/>
    </source>
</evidence>
<feature type="transmembrane region" description="Helical" evidence="8">
    <location>
        <begin position="681"/>
        <end position="700"/>
    </location>
</feature>
<dbReference type="GO" id="GO:0005886">
    <property type="term" value="C:plasma membrane"/>
    <property type="evidence" value="ECO:0007669"/>
    <property type="project" value="TreeGrafter"/>
</dbReference>
<dbReference type="InterPro" id="IPR027815">
    <property type="entry name" value="CSC1/OSCA1-like_cyt"/>
</dbReference>
<dbReference type="RefSeq" id="XP_013245146.1">
    <property type="nucleotide sequence ID" value="XM_013389692.1"/>
</dbReference>